<sequence>MLSESKQDDKERLRSVEIVTKYDKFLIVFLLIISASSLFLLPKIMANKNTAMNNVEIKVNGKLVKTAIVNRKSQPQYIKFKFGNATGIIETKNGMVRMLPMDKKICPQGICSKTGWIKESYQSIVCLPNKIVVSFSKSNTDVDDIVY</sequence>
<accession>A0A231VM34</accession>
<gene>
    <name evidence="2" type="ORF">CE561_03025</name>
</gene>
<evidence type="ECO:0000313" key="2">
    <source>
        <dbReference type="EMBL" id="OXT09139.1"/>
    </source>
</evidence>
<dbReference type="Gene3D" id="2.60.320.10">
    <property type="entry name" value="N-utilization substance G protein NusG, insert domain"/>
    <property type="match status" value="1"/>
</dbReference>
<organism evidence="2 3">
    <name type="scientific">Thermoanaerobacterium thermosaccharolyticum</name>
    <name type="common">Clostridium thermosaccharolyticum</name>
    <dbReference type="NCBI Taxonomy" id="1517"/>
    <lineage>
        <taxon>Bacteria</taxon>
        <taxon>Bacillati</taxon>
        <taxon>Bacillota</taxon>
        <taxon>Clostridia</taxon>
        <taxon>Thermoanaerobacterales</taxon>
        <taxon>Thermoanaerobacteraceae</taxon>
        <taxon>Thermoanaerobacterium</taxon>
    </lineage>
</organism>
<dbReference type="EMBL" id="NKHD01000006">
    <property type="protein sequence ID" value="OXT09139.1"/>
    <property type="molecule type" value="Genomic_DNA"/>
</dbReference>
<feature type="transmembrane region" description="Helical" evidence="1">
    <location>
        <begin position="25"/>
        <end position="42"/>
    </location>
</feature>
<dbReference type="CDD" id="cd09846">
    <property type="entry name" value="DUF1312"/>
    <property type="match status" value="1"/>
</dbReference>
<comment type="caution">
    <text evidence="2">The sequence shown here is derived from an EMBL/GenBank/DDBJ whole genome shotgun (WGS) entry which is preliminary data.</text>
</comment>
<reference evidence="2 3" key="1">
    <citation type="submission" date="2017-06" db="EMBL/GenBank/DDBJ databases">
        <title>Isolation and characterization of a thermophilic and butanogenic Thermoanaerobacterium thermosaccharolyticum M5 capable of efficient degradation of hemicellulose.</title>
        <authorList>
            <person name="Xin F."/>
            <person name="Jiang Y."/>
        </authorList>
    </citation>
    <scope>NUCLEOTIDE SEQUENCE [LARGE SCALE GENOMIC DNA]</scope>
    <source>
        <strain evidence="2 3">M5</strain>
    </source>
</reference>
<keyword evidence="1" id="KW-1133">Transmembrane helix</keyword>
<protein>
    <submittedName>
        <fullName evidence="2">Uncharacterized protein</fullName>
    </submittedName>
</protein>
<evidence type="ECO:0000313" key="3">
    <source>
        <dbReference type="Proteomes" id="UP000215301"/>
    </source>
</evidence>
<dbReference type="InterPro" id="IPR038690">
    <property type="entry name" value="NusG_2_sf"/>
</dbReference>
<evidence type="ECO:0000256" key="1">
    <source>
        <dbReference type="SAM" id="Phobius"/>
    </source>
</evidence>
<dbReference type="Pfam" id="PF07009">
    <property type="entry name" value="NusG_II"/>
    <property type="match status" value="1"/>
</dbReference>
<keyword evidence="1" id="KW-0812">Transmembrane</keyword>
<proteinExistence type="predicted"/>
<dbReference type="AlphaFoldDB" id="A0A231VM34"/>
<name>A0A231VM34_THETR</name>
<dbReference type="Proteomes" id="UP000215301">
    <property type="component" value="Unassembled WGS sequence"/>
</dbReference>
<keyword evidence="1" id="KW-0472">Membrane</keyword>